<protein>
    <submittedName>
        <fullName evidence="9">Glycosyltransferase</fullName>
    </submittedName>
</protein>
<dbReference type="SUPFAM" id="SSF53448">
    <property type="entry name" value="Nucleotide-diphospho-sugar transferases"/>
    <property type="match status" value="1"/>
</dbReference>
<dbReference type="PANTHER" id="PTHR43867:SF2">
    <property type="entry name" value="CELLULOSE SYNTHASE CATALYTIC SUBUNIT A [UDP-FORMING]"/>
    <property type="match status" value="1"/>
</dbReference>
<feature type="domain" description="Glycosyltransferase 2-like" evidence="8">
    <location>
        <begin position="370"/>
        <end position="556"/>
    </location>
</feature>
<dbReference type="PANTHER" id="PTHR43867">
    <property type="entry name" value="CELLULOSE SYNTHASE CATALYTIC SUBUNIT A [UDP-FORMING]"/>
    <property type="match status" value="1"/>
</dbReference>
<evidence type="ECO:0000256" key="2">
    <source>
        <dbReference type="ARBA" id="ARBA00022676"/>
    </source>
</evidence>
<evidence type="ECO:0000313" key="10">
    <source>
        <dbReference type="Proteomes" id="UP000320314"/>
    </source>
</evidence>
<dbReference type="AlphaFoldDB" id="A0A506U0T8"/>
<evidence type="ECO:0000256" key="3">
    <source>
        <dbReference type="ARBA" id="ARBA00022679"/>
    </source>
</evidence>
<sequence length="661" mass="73528">MLSGSYLQGLVSTYRAETVRRGTHAPRATKPRGFTASRTVRPEDAAHGIGRPPRESIRFLRRLGIGKPALAAALERSRHNVTSLEAELMAAGDIDPAIYYEALAQWLGVAFIAEMNAADLVECPHMDAALRDCAPVRVERAGQTMQVIAPCFAQFQDLAAIFERRPDLRARFAIATPATIRRCVWECRSIARARETTRRLFEGSASESARLVVTGAQGFFAGLALATLLLVLTAAPWTSLFVTHACLSLLFFACIAIRFFALKRTSADPWRRPNADPGVCPPVYTVLVALHDEASVVGELVASLSRLEWPRSLLEIKLVCEADDHATVAALESLDLPGEYEIVRVPVVGPRTKPKALSYALCGTTGDYLAIYDAEDHPHPEQLLEAHSVFRRSPWRIGFLQAPLVIANGRRSSWSALFALEYAGLFRMLLPMLARFGLPMPLGGTSNHFRMQALRESLAWDPHNVTEDADLGIRLYRRGYRGGVLNAPTLEVAPESRRVWQAQRTRWFKGWLQTWLVMMRAPRTLLAEMGPVGFLVFQVLIGGMILSALAHPLLIGFVVEGVLHIMPQFHAHTGVFGWTLFGMDAINFLGGYIGFLALAHRAMVPEERRRVRGRGWRLPFYWLEMSLAAWLAVFELARNPFYWAKTPHAPARTQKAKTALP</sequence>
<evidence type="ECO:0000256" key="5">
    <source>
        <dbReference type="ARBA" id="ARBA00022989"/>
    </source>
</evidence>
<evidence type="ECO:0000256" key="7">
    <source>
        <dbReference type="SAM" id="Phobius"/>
    </source>
</evidence>
<feature type="transmembrane region" description="Helical" evidence="7">
    <location>
        <begin position="241"/>
        <end position="262"/>
    </location>
</feature>
<comment type="caution">
    <text evidence="9">The sequence shown here is derived from an EMBL/GenBank/DDBJ whole genome shotgun (WGS) entry which is preliminary data.</text>
</comment>
<name>A0A506U0T8_9HYPH</name>
<feature type="transmembrane region" description="Helical" evidence="7">
    <location>
        <begin position="575"/>
        <end position="599"/>
    </location>
</feature>
<reference evidence="9 10" key="1">
    <citation type="submission" date="2019-06" db="EMBL/GenBank/DDBJ databases">
        <authorList>
            <person name="Li M."/>
        </authorList>
    </citation>
    <scope>NUCLEOTIDE SEQUENCE [LARGE SCALE GENOMIC DNA]</scope>
    <source>
        <strain evidence="9 10">BGMRC6574</strain>
    </source>
</reference>
<keyword evidence="10" id="KW-1185">Reference proteome</keyword>
<feature type="transmembrane region" description="Helical" evidence="7">
    <location>
        <begin position="532"/>
        <end position="555"/>
    </location>
</feature>
<dbReference type="Pfam" id="PF13632">
    <property type="entry name" value="Glyco_trans_2_3"/>
    <property type="match status" value="1"/>
</dbReference>
<evidence type="ECO:0000256" key="4">
    <source>
        <dbReference type="ARBA" id="ARBA00022692"/>
    </source>
</evidence>
<dbReference type="EMBL" id="VHLH01000018">
    <property type="protein sequence ID" value="TPW27973.1"/>
    <property type="molecule type" value="Genomic_DNA"/>
</dbReference>
<evidence type="ECO:0000256" key="1">
    <source>
        <dbReference type="ARBA" id="ARBA00004141"/>
    </source>
</evidence>
<keyword evidence="5 7" id="KW-1133">Transmembrane helix</keyword>
<dbReference type="GO" id="GO:0016757">
    <property type="term" value="F:glycosyltransferase activity"/>
    <property type="evidence" value="ECO:0007669"/>
    <property type="project" value="UniProtKB-KW"/>
</dbReference>
<keyword evidence="2" id="KW-0328">Glycosyltransferase</keyword>
<keyword evidence="4 7" id="KW-0812">Transmembrane</keyword>
<dbReference type="OrthoDB" id="7431422at2"/>
<keyword evidence="3 9" id="KW-0808">Transferase</keyword>
<dbReference type="InterPro" id="IPR050321">
    <property type="entry name" value="Glycosyltr_2/OpgH_subfam"/>
</dbReference>
<evidence type="ECO:0000313" key="9">
    <source>
        <dbReference type="EMBL" id="TPW27973.1"/>
    </source>
</evidence>
<dbReference type="InterPro" id="IPR029044">
    <property type="entry name" value="Nucleotide-diphossugar_trans"/>
</dbReference>
<proteinExistence type="predicted"/>
<evidence type="ECO:0000256" key="6">
    <source>
        <dbReference type="ARBA" id="ARBA00023136"/>
    </source>
</evidence>
<dbReference type="GO" id="GO:0016020">
    <property type="term" value="C:membrane"/>
    <property type="evidence" value="ECO:0007669"/>
    <property type="project" value="UniProtKB-SubCell"/>
</dbReference>
<keyword evidence="6 7" id="KW-0472">Membrane</keyword>
<evidence type="ECO:0000259" key="8">
    <source>
        <dbReference type="Pfam" id="PF13632"/>
    </source>
</evidence>
<gene>
    <name evidence="9" type="ORF">FJU11_10550</name>
</gene>
<dbReference type="Proteomes" id="UP000320314">
    <property type="component" value="Unassembled WGS sequence"/>
</dbReference>
<feature type="transmembrane region" description="Helical" evidence="7">
    <location>
        <begin position="211"/>
        <end position="235"/>
    </location>
</feature>
<dbReference type="Gene3D" id="3.90.550.10">
    <property type="entry name" value="Spore Coat Polysaccharide Biosynthesis Protein SpsA, Chain A"/>
    <property type="match status" value="1"/>
</dbReference>
<organism evidence="9 10">
    <name type="scientific">Pararhizobium mangrovi</name>
    <dbReference type="NCBI Taxonomy" id="2590452"/>
    <lineage>
        <taxon>Bacteria</taxon>
        <taxon>Pseudomonadati</taxon>
        <taxon>Pseudomonadota</taxon>
        <taxon>Alphaproteobacteria</taxon>
        <taxon>Hyphomicrobiales</taxon>
        <taxon>Rhizobiaceae</taxon>
        <taxon>Rhizobium/Agrobacterium group</taxon>
        <taxon>Pararhizobium</taxon>
    </lineage>
</organism>
<feature type="transmembrane region" description="Helical" evidence="7">
    <location>
        <begin position="620"/>
        <end position="637"/>
    </location>
</feature>
<comment type="subcellular location">
    <subcellularLocation>
        <location evidence="1">Membrane</location>
        <topology evidence="1">Multi-pass membrane protein</topology>
    </subcellularLocation>
</comment>
<accession>A0A506U0T8</accession>
<dbReference type="InterPro" id="IPR001173">
    <property type="entry name" value="Glyco_trans_2-like"/>
</dbReference>